<feature type="region of interest" description="Disordered" evidence="2">
    <location>
        <begin position="158"/>
        <end position="185"/>
    </location>
</feature>
<dbReference type="EMBL" id="FUWS01000003">
    <property type="protein sequence ID" value="SJZ74582.1"/>
    <property type="molecule type" value="Genomic_DNA"/>
</dbReference>
<dbReference type="AlphaFoldDB" id="A0A1T4N5S3"/>
<evidence type="ECO:0000313" key="5">
    <source>
        <dbReference type="Proteomes" id="UP000190637"/>
    </source>
</evidence>
<evidence type="ECO:0000256" key="2">
    <source>
        <dbReference type="SAM" id="MobiDB-lite"/>
    </source>
</evidence>
<evidence type="ECO:0008006" key="6">
    <source>
        <dbReference type="Google" id="ProtNLM"/>
    </source>
</evidence>
<feature type="transmembrane region" description="Helical" evidence="3">
    <location>
        <begin position="226"/>
        <end position="248"/>
    </location>
</feature>
<gene>
    <name evidence="4" type="ORF">SAMN02745673_01289</name>
</gene>
<dbReference type="RefSeq" id="WP_078760692.1">
    <property type="nucleotide sequence ID" value="NZ_FUWS01000003.1"/>
</dbReference>
<organism evidence="4 5">
    <name type="scientific">Marinactinospora thermotolerans DSM 45154</name>
    <dbReference type="NCBI Taxonomy" id="1122192"/>
    <lineage>
        <taxon>Bacteria</taxon>
        <taxon>Bacillati</taxon>
        <taxon>Actinomycetota</taxon>
        <taxon>Actinomycetes</taxon>
        <taxon>Streptosporangiales</taxon>
        <taxon>Nocardiopsidaceae</taxon>
        <taxon>Marinactinospora</taxon>
    </lineage>
</organism>
<proteinExistence type="predicted"/>
<keyword evidence="3" id="KW-1133">Transmembrane helix</keyword>
<keyword evidence="3" id="KW-0812">Transmembrane</keyword>
<accession>A0A1T4N5S3</accession>
<dbReference type="Proteomes" id="UP000190637">
    <property type="component" value="Unassembled WGS sequence"/>
</dbReference>
<keyword evidence="5" id="KW-1185">Reference proteome</keyword>
<protein>
    <recommendedName>
        <fullName evidence="6">PH domain-containing protein</fullName>
    </recommendedName>
</protein>
<feature type="compositionally biased region" description="Basic and acidic residues" evidence="2">
    <location>
        <begin position="348"/>
        <end position="357"/>
    </location>
</feature>
<keyword evidence="1" id="KW-0175">Coiled coil</keyword>
<keyword evidence="3" id="KW-0472">Membrane</keyword>
<feature type="coiled-coil region" evidence="1">
    <location>
        <begin position="50"/>
        <end position="77"/>
    </location>
</feature>
<feature type="transmembrane region" description="Helical" evidence="3">
    <location>
        <begin position="195"/>
        <end position="214"/>
    </location>
</feature>
<feature type="transmembrane region" description="Helical" evidence="3">
    <location>
        <begin position="12"/>
        <end position="33"/>
    </location>
</feature>
<reference evidence="4 5" key="1">
    <citation type="submission" date="2017-02" db="EMBL/GenBank/DDBJ databases">
        <authorList>
            <person name="Peterson S.W."/>
        </authorList>
    </citation>
    <scope>NUCLEOTIDE SEQUENCE [LARGE SCALE GENOMIC DNA]</scope>
    <source>
        <strain evidence="4 5">DSM 45154</strain>
    </source>
</reference>
<evidence type="ECO:0000256" key="3">
    <source>
        <dbReference type="SAM" id="Phobius"/>
    </source>
</evidence>
<name>A0A1T4N5S3_9ACTN</name>
<feature type="region of interest" description="Disordered" evidence="2">
    <location>
        <begin position="335"/>
        <end position="357"/>
    </location>
</feature>
<evidence type="ECO:0000313" key="4">
    <source>
        <dbReference type="EMBL" id="SJZ74582.1"/>
    </source>
</evidence>
<evidence type="ECO:0000256" key="1">
    <source>
        <dbReference type="SAM" id="Coils"/>
    </source>
</evidence>
<sequence length="357" mass="38320">MNGLFDAVPVWAQAALLVGLMSAVLFLLQSSLYRGRGGERKKFANTSEVKAHTRGEIERLREAAAELDDRLAAALGTGLPQERQAEAERLRTIAATALEEAEELWAALWSMQYEYRTATDQAFGLRVRILEHRDRITALRAEADPLLGAVDPLPCPAPAPAVQPEPVTASPSPPPGSSRTTTAPRYSRKEWNARIGLVLSGIAVCAMIVASQWVAYRWGDGSIGLYFLMLLPPLVLGGILYANCFVGITIEKGVLRLHGGINQEKKIPVATIRYVGRGHLNWTKATFGGRRVFAGATTGPALEIAAGLGSNLVVRTSHADELIAALIAAGMPPAAASAPRPLGFPKRIRLDPPRTDG</sequence>